<organism evidence="2 3">
    <name type="scientific">Rhodofomes roseus</name>
    <dbReference type="NCBI Taxonomy" id="34475"/>
    <lineage>
        <taxon>Eukaryota</taxon>
        <taxon>Fungi</taxon>
        <taxon>Dikarya</taxon>
        <taxon>Basidiomycota</taxon>
        <taxon>Agaricomycotina</taxon>
        <taxon>Agaricomycetes</taxon>
        <taxon>Polyporales</taxon>
        <taxon>Rhodofomes</taxon>
    </lineage>
</organism>
<dbReference type="SUPFAM" id="SSF56399">
    <property type="entry name" value="ADP-ribosylation"/>
    <property type="match status" value="1"/>
</dbReference>
<evidence type="ECO:0000313" key="2">
    <source>
        <dbReference type="EMBL" id="TFY59973.1"/>
    </source>
</evidence>
<dbReference type="GO" id="GO:1990404">
    <property type="term" value="F:NAD+-protein mono-ADP-ribosyltransferase activity"/>
    <property type="evidence" value="ECO:0007669"/>
    <property type="project" value="TreeGrafter"/>
</dbReference>
<dbReference type="InterPro" id="IPR012317">
    <property type="entry name" value="Poly(ADP-ribose)pol_cat_dom"/>
</dbReference>
<dbReference type="PANTHER" id="PTHR45740">
    <property type="entry name" value="POLY [ADP-RIBOSE] POLYMERASE"/>
    <property type="match status" value="1"/>
</dbReference>
<protein>
    <recommendedName>
        <fullName evidence="1">PARP catalytic domain-containing protein</fullName>
    </recommendedName>
</protein>
<proteinExistence type="predicted"/>
<feature type="domain" description="PARP catalytic" evidence="1">
    <location>
        <begin position="165"/>
        <end position="262"/>
    </location>
</feature>
<reference evidence="2 3" key="1">
    <citation type="submission" date="2019-01" db="EMBL/GenBank/DDBJ databases">
        <title>Genome sequencing of the rare red list fungi Fomitopsis rosea.</title>
        <authorList>
            <person name="Buettner E."/>
            <person name="Kellner H."/>
        </authorList>
    </citation>
    <scope>NUCLEOTIDE SEQUENCE [LARGE SCALE GENOMIC DNA]</scope>
    <source>
        <strain evidence="2 3">DSM 105464</strain>
    </source>
</reference>
<comment type="caution">
    <text evidence="2">The sequence shown here is derived from an EMBL/GenBank/DDBJ whole genome shotgun (WGS) entry which is preliminary data.</text>
</comment>
<dbReference type="PANTHER" id="PTHR45740:SF2">
    <property type="entry name" value="POLY [ADP-RIBOSE] POLYMERASE"/>
    <property type="match status" value="1"/>
</dbReference>
<accession>A0A4Y9YE29</accession>
<dbReference type="Proteomes" id="UP000298390">
    <property type="component" value="Unassembled WGS sequence"/>
</dbReference>
<name>A0A4Y9YE29_9APHY</name>
<sequence length="273" mass="30691">MAHRAEGVQTGAELCLLYASRNSGSPAHDVDTDRRWATRCKEDTFSSAPLILHLDKEMAAFKDETIHRQVETPHNCSDCGQGEAQWFFYRESAAYMAHFIKIWKIYSRKKHTDDFLSYKDAVERMTGLPGGNSRRRWHGTFRQCTIGDTESQVALCQDANCSLCRIIETSFSVAQACKRFGGRFGKGIYISATSSKSNDYVQERGGSPYKAMLLNDVVMGKTKKLTTGDMTLMEPPAGYDSVVGEPGADLNYDEAIVYRDDAIRPLFLIIYKM</sequence>
<dbReference type="AlphaFoldDB" id="A0A4Y9YE29"/>
<evidence type="ECO:0000259" key="1">
    <source>
        <dbReference type="Pfam" id="PF00644"/>
    </source>
</evidence>
<dbReference type="InterPro" id="IPR051712">
    <property type="entry name" value="ARTD-AVP"/>
</dbReference>
<dbReference type="GO" id="GO:0003950">
    <property type="term" value="F:NAD+ poly-ADP-ribosyltransferase activity"/>
    <property type="evidence" value="ECO:0007669"/>
    <property type="project" value="InterPro"/>
</dbReference>
<gene>
    <name evidence="2" type="ORF">EVJ58_g5433</name>
</gene>
<dbReference type="EMBL" id="SEKV01000277">
    <property type="protein sequence ID" value="TFY59973.1"/>
    <property type="molecule type" value="Genomic_DNA"/>
</dbReference>
<evidence type="ECO:0000313" key="3">
    <source>
        <dbReference type="Proteomes" id="UP000298390"/>
    </source>
</evidence>
<dbReference type="GO" id="GO:0005634">
    <property type="term" value="C:nucleus"/>
    <property type="evidence" value="ECO:0007669"/>
    <property type="project" value="TreeGrafter"/>
</dbReference>
<dbReference type="Pfam" id="PF00644">
    <property type="entry name" value="PARP"/>
    <property type="match status" value="1"/>
</dbReference>
<dbReference type="STRING" id="34475.A0A4Y9YE29"/>
<dbReference type="Gene3D" id="3.90.228.10">
    <property type="match status" value="1"/>
</dbReference>